<dbReference type="Pfam" id="PF13499">
    <property type="entry name" value="EF-hand_7"/>
    <property type="match status" value="1"/>
</dbReference>
<dbReference type="FunFam" id="1.10.238.10:FF:000009">
    <property type="entry name" value="Visinin-like protein 1"/>
    <property type="match status" value="1"/>
</dbReference>
<dbReference type="InterPro" id="IPR002048">
    <property type="entry name" value="EF_hand_dom"/>
</dbReference>
<gene>
    <name evidence="6" type="ORF">XAT740_LOCUS27588</name>
</gene>
<dbReference type="EMBL" id="CAJNOR010002311">
    <property type="protein sequence ID" value="CAF1276614.1"/>
    <property type="molecule type" value="Genomic_DNA"/>
</dbReference>
<organism evidence="6 7">
    <name type="scientific">Adineta ricciae</name>
    <name type="common">Rotifer</name>
    <dbReference type="NCBI Taxonomy" id="249248"/>
    <lineage>
        <taxon>Eukaryota</taxon>
        <taxon>Metazoa</taxon>
        <taxon>Spiralia</taxon>
        <taxon>Gnathifera</taxon>
        <taxon>Rotifera</taxon>
        <taxon>Eurotatoria</taxon>
        <taxon>Bdelloidea</taxon>
        <taxon>Adinetida</taxon>
        <taxon>Adinetidae</taxon>
        <taxon>Adineta</taxon>
    </lineage>
</organism>
<evidence type="ECO:0000256" key="1">
    <source>
        <dbReference type="ARBA" id="ARBA00006049"/>
    </source>
</evidence>
<evidence type="ECO:0000256" key="2">
    <source>
        <dbReference type="ARBA" id="ARBA00022723"/>
    </source>
</evidence>
<protein>
    <recommendedName>
        <fullName evidence="5">EF-hand domain-containing protein</fullName>
    </recommendedName>
</protein>
<evidence type="ECO:0000259" key="5">
    <source>
        <dbReference type="PROSITE" id="PS50222"/>
    </source>
</evidence>
<sequence>MGGKQSKKQTSTELTDKHIALLKANTKYDEKAIRDWHASFIRDCPTGRLDKKKFVEVYQQFYPTGKPDKYCKYAFETFDTNNDGSIDFEEFLLAIAASGQGDLNDRLGVAFDLYDVSNDGTIDQKELTNLIIATYDLVGETDRKGDKDPKKRAADIIAQLDTAGDKKITRAEFIAGLKADPVLRQLLAPNA</sequence>
<dbReference type="PROSITE" id="PS50222">
    <property type="entry name" value="EF_HAND_2"/>
    <property type="match status" value="3"/>
</dbReference>
<dbReference type="CDD" id="cd00051">
    <property type="entry name" value="EFh"/>
    <property type="match status" value="2"/>
</dbReference>
<name>A0A815C765_ADIRI</name>
<evidence type="ECO:0000313" key="7">
    <source>
        <dbReference type="Proteomes" id="UP000663828"/>
    </source>
</evidence>
<dbReference type="PROSITE" id="PS00018">
    <property type="entry name" value="EF_HAND_1"/>
    <property type="match status" value="2"/>
</dbReference>
<keyword evidence="7" id="KW-1185">Reference proteome</keyword>
<feature type="domain" description="EF-hand" evidence="5">
    <location>
        <begin position="66"/>
        <end position="101"/>
    </location>
</feature>
<dbReference type="PANTHER" id="PTHR23055:SF69">
    <property type="entry name" value="NEURONAL CALCIUM SENSOR 2"/>
    <property type="match status" value="1"/>
</dbReference>
<evidence type="ECO:0000256" key="3">
    <source>
        <dbReference type="ARBA" id="ARBA00022737"/>
    </source>
</evidence>
<dbReference type="SUPFAM" id="SSF47473">
    <property type="entry name" value="EF-hand"/>
    <property type="match status" value="1"/>
</dbReference>
<feature type="domain" description="EF-hand" evidence="5">
    <location>
        <begin position="148"/>
        <end position="183"/>
    </location>
</feature>
<proteinExistence type="inferred from homology"/>
<comment type="caution">
    <text evidence="6">The sequence shown here is derived from an EMBL/GenBank/DDBJ whole genome shotgun (WGS) entry which is preliminary data.</text>
</comment>
<accession>A0A815C765</accession>
<reference evidence="6" key="1">
    <citation type="submission" date="2021-02" db="EMBL/GenBank/DDBJ databases">
        <authorList>
            <person name="Nowell W R."/>
        </authorList>
    </citation>
    <scope>NUCLEOTIDE SEQUENCE</scope>
</reference>
<dbReference type="GO" id="GO:0005509">
    <property type="term" value="F:calcium ion binding"/>
    <property type="evidence" value="ECO:0007669"/>
    <property type="project" value="InterPro"/>
</dbReference>
<dbReference type="Gene3D" id="1.10.238.10">
    <property type="entry name" value="EF-hand"/>
    <property type="match status" value="1"/>
</dbReference>
<dbReference type="Pfam" id="PF00036">
    <property type="entry name" value="EF-hand_1"/>
    <property type="match status" value="1"/>
</dbReference>
<dbReference type="AlphaFoldDB" id="A0A815C765"/>
<evidence type="ECO:0000313" key="6">
    <source>
        <dbReference type="EMBL" id="CAF1276614.1"/>
    </source>
</evidence>
<feature type="domain" description="EF-hand" evidence="5">
    <location>
        <begin position="102"/>
        <end position="137"/>
    </location>
</feature>
<dbReference type="SMART" id="SM00054">
    <property type="entry name" value="EFh"/>
    <property type="match status" value="3"/>
</dbReference>
<keyword evidence="4" id="KW-0106">Calcium</keyword>
<dbReference type="InterPro" id="IPR011992">
    <property type="entry name" value="EF-hand-dom_pair"/>
</dbReference>
<dbReference type="PANTHER" id="PTHR23055">
    <property type="entry name" value="CALCIUM BINDING PROTEINS"/>
    <property type="match status" value="1"/>
</dbReference>
<keyword evidence="3" id="KW-0677">Repeat</keyword>
<dbReference type="Proteomes" id="UP000663828">
    <property type="component" value="Unassembled WGS sequence"/>
</dbReference>
<evidence type="ECO:0000256" key="4">
    <source>
        <dbReference type="ARBA" id="ARBA00022837"/>
    </source>
</evidence>
<keyword evidence="2" id="KW-0479">Metal-binding</keyword>
<comment type="similarity">
    <text evidence="1">Belongs to the recoverin family.</text>
</comment>
<dbReference type="InterPro" id="IPR028846">
    <property type="entry name" value="Recoverin"/>
</dbReference>
<dbReference type="PRINTS" id="PR00450">
    <property type="entry name" value="RECOVERIN"/>
</dbReference>
<dbReference type="InterPro" id="IPR018247">
    <property type="entry name" value="EF_Hand_1_Ca_BS"/>
</dbReference>